<dbReference type="EMBL" id="JASBWU010000027">
    <property type="protein sequence ID" value="KAJ9112078.1"/>
    <property type="molecule type" value="Genomic_DNA"/>
</dbReference>
<accession>A0ACC2WKS7</accession>
<evidence type="ECO:0000313" key="2">
    <source>
        <dbReference type="Proteomes" id="UP001243375"/>
    </source>
</evidence>
<gene>
    <name evidence="1" type="ORF">QFC22_006377</name>
</gene>
<reference evidence="1" key="1">
    <citation type="submission" date="2023-04" db="EMBL/GenBank/DDBJ databases">
        <title>Draft Genome sequencing of Naganishia species isolated from polar environments using Oxford Nanopore Technology.</title>
        <authorList>
            <person name="Leo P."/>
            <person name="Venkateswaran K."/>
        </authorList>
    </citation>
    <scope>NUCLEOTIDE SEQUENCE</scope>
    <source>
        <strain evidence="1">MNA-CCFEE 5425</strain>
    </source>
</reference>
<dbReference type="Proteomes" id="UP001243375">
    <property type="component" value="Unassembled WGS sequence"/>
</dbReference>
<comment type="caution">
    <text evidence="1">The sequence shown here is derived from an EMBL/GenBank/DDBJ whole genome shotgun (WGS) entry which is preliminary data.</text>
</comment>
<organism evidence="1 2">
    <name type="scientific">Naganishia vaughanmartiniae</name>
    <dbReference type="NCBI Taxonomy" id="1424756"/>
    <lineage>
        <taxon>Eukaryota</taxon>
        <taxon>Fungi</taxon>
        <taxon>Dikarya</taxon>
        <taxon>Basidiomycota</taxon>
        <taxon>Agaricomycotina</taxon>
        <taxon>Tremellomycetes</taxon>
        <taxon>Filobasidiales</taxon>
        <taxon>Filobasidiaceae</taxon>
        <taxon>Naganishia</taxon>
    </lineage>
</organism>
<keyword evidence="2" id="KW-1185">Reference proteome</keyword>
<sequence>MDFPAPPLATHARTSTADIRITSSPTTTNNSDASQPISPTSDDRIPTRTRTSARADSDVSTRRGEGVKEIGGASGRSTPSHVAGGRNHSPHPPSSTTDPRYRRFSQQIEKALATFTEVSEWADFSAFLSRLHKALQTPPASTSSGAPPVFTDIPHKLIIAKRLAQGLNPALPNGVHSRSLDVYRLILLSIGPAGLTRDLQIWSSGLLPFFQYASTAVRPAVLEIYETFYLPLGPALRPVSKALALALLPGIEEETGDFYDRCFRLLDCVSEAVGPAFLVQCLLLALLTNPGSRVSAMGYLNKRLAPALAAAVGQGVSSSSSEVPRSAFTDLIGPDSGLMVRGLSAALRDSNVLVLRAVLDFLNTAVPVTALIQPSSIASEDDTLMLVSAACSIVLRKDLSLSRRLYTWFLGSGEEDGPKQSERFRRDGMGLVIESLKRDIAASHMSEMDAEGERDPETDPWQAYKVFVALLDKWEIGYPLSEGFAYFALDSLRLQRGGDAESMRISSQAIYNAVEPVLGAMDESYQDSERLFENPEIEVIVHVIEMLIQNLSTEVEDVPRPTSDSTEDSLVRLTSLARNYYGSEANFKPPNESTVPVPEVAIFLFQGLTAATSLVTMKRTLPHLQVLRLLQALIMKLNGMEVRLQIPWARSDFLQWMSEMLKTDEQDTLAQITDIATELQSYLGLEPSLDLAQTGVPKSIQATAFRLLQGTRTSQHPQLVSLILRMHTEVNPGLIENVIMECFSNQNTCMRSCVYAFSALWDASLESRHLPLDRPMFFLLDNIESPKPEVQRSVQAWLKQEPQGFIKMIDRILCSMLSQSPPVDPGTVHCAGRDCEYLLFQRPADIRILTYHVSKLHEVIRIGGRPLRLVMEERVVEEPTLSAYSKTIAMPQPCHYSHFVLETLVRFLFSRASFDQTPHNDLHFYIRVTQLVRFLCATEWHFTPEILSTLKHDIINRLSFAVALHEIDLQVELLKLLQRLTLRSQIPDDNSRKSISKGTPEHNAHNDAEQQNCALLLQVVHGGITDEHNAGILDAWLDFTLVLGNSLPSSVRPLLFPLIDVISHEILQLAADIFQPSRIPQTNATSEDNLILLLRTVNSLVHYTLGDGFKAGQSNPNKTPVIPNESIGLLGYVFSSTTTTESEITTIENGLPKTAGLESMRSVIALLMDVYVRSGESLEKRIEAETQAAMRNFYRLHPEEFVESVVDIAIGEKPFKDAATIVDDVAESAYRVVDLITSVLSKRLAVGEEQRKRNLHLTTDSKMLVFLRGYISRLEAPIAVQTGSFCLGLAKTLMQSSNVGQKRRLTAGVFQILNVVLVKVASTSALTDRRYRKDVQDTFMKMLDTTAASVSETTTALNQVESSQKDVRNRAIETRQFMADVTVPSLRNILIEEDRVLQAAAIIVNTFVLPTLRARSRSDLTTERQTLEILLGLSRITYTLKLWKAVVLDIFNDPEFFNMKPELRPMWRLVIASLMDQDRERFPELLVRIGAPLSGNFFTNKEQEAANKATNIRRLSLLLFAAETNHYLIQLPHIQERLVEILRAPSAYPAITAEIYLCLRIMLCRFSSQQLTNFWPMILSELIKIFESAMADLPKDGSDQLIIVLAACKFLDLLIALQLEDFQIGKRRPVLASLNSKIQSIRTLEPFFLRASTLAYEGIYQAVAVDWEYIEQALDDEIFRVA</sequence>
<evidence type="ECO:0000313" key="1">
    <source>
        <dbReference type="EMBL" id="KAJ9112078.1"/>
    </source>
</evidence>
<protein>
    <submittedName>
        <fullName evidence="1">Uncharacterized protein</fullName>
    </submittedName>
</protein>
<proteinExistence type="predicted"/>
<name>A0ACC2WKS7_9TREE</name>